<dbReference type="Proteomes" id="UP000192769">
    <property type="component" value="Unassembled WGS sequence"/>
</dbReference>
<dbReference type="PANTHER" id="PTHR34156:SF11">
    <property type="entry name" value="LIPOPROTEIN BSMA"/>
    <property type="match status" value="1"/>
</dbReference>
<evidence type="ECO:0000256" key="2">
    <source>
        <dbReference type="SAM" id="MobiDB-lite"/>
    </source>
</evidence>
<dbReference type="AlphaFoldDB" id="A0A1V9DDG1"/>
<dbReference type="InterPro" id="IPR010854">
    <property type="entry name" value="YdgH/BhsA/McbA-like_dom"/>
</dbReference>
<evidence type="ECO:0000256" key="3">
    <source>
        <dbReference type="SAM" id="SignalP"/>
    </source>
</evidence>
<organism evidence="5 6">
    <name type="scientific">Pantoea latae</name>
    <dbReference type="NCBI Taxonomy" id="1964541"/>
    <lineage>
        <taxon>Bacteria</taxon>
        <taxon>Pseudomonadati</taxon>
        <taxon>Pseudomonadota</taxon>
        <taxon>Gammaproteobacteria</taxon>
        <taxon>Enterobacterales</taxon>
        <taxon>Erwiniaceae</taxon>
        <taxon>Pantoea</taxon>
    </lineage>
</organism>
<protein>
    <submittedName>
        <fullName evidence="5">Biofilm peroxide resistance protein BsmA</fullName>
    </submittedName>
</protein>
<accession>A0A1V9DDG1</accession>
<proteinExistence type="predicted"/>
<feature type="domain" description="YdgH/BhsA/McbA-like" evidence="4">
    <location>
        <begin position="46"/>
        <end position="98"/>
    </location>
</feature>
<dbReference type="Gene3D" id="3.30.1660.10">
    <property type="entry name" value="Flavin-binding protein dodecin"/>
    <property type="match status" value="1"/>
</dbReference>
<dbReference type="RefSeq" id="WP_081140755.1">
    <property type="nucleotide sequence ID" value="NZ_MWUE01000025.1"/>
</dbReference>
<dbReference type="InterPro" id="IPR036275">
    <property type="entry name" value="YdgH-like_sf"/>
</dbReference>
<comment type="caution">
    <text evidence="5">The sequence shown here is derived from an EMBL/GenBank/DDBJ whole genome shotgun (WGS) entry which is preliminary data.</text>
</comment>
<dbReference type="EMBL" id="MWUE01000025">
    <property type="protein sequence ID" value="OQP31828.1"/>
    <property type="molecule type" value="Genomic_DNA"/>
</dbReference>
<feature type="signal peptide" evidence="3">
    <location>
        <begin position="1"/>
        <end position="20"/>
    </location>
</feature>
<dbReference type="InterPro" id="IPR025543">
    <property type="entry name" value="Dodecin-like"/>
</dbReference>
<evidence type="ECO:0000259" key="4">
    <source>
        <dbReference type="Pfam" id="PF07338"/>
    </source>
</evidence>
<dbReference type="OrthoDB" id="6415092at2"/>
<dbReference type="PROSITE" id="PS51257">
    <property type="entry name" value="PROKAR_LIPOPROTEIN"/>
    <property type="match status" value="1"/>
</dbReference>
<evidence type="ECO:0000313" key="6">
    <source>
        <dbReference type="Proteomes" id="UP000192769"/>
    </source>
</evidence>
<feature type="chain" id="PRO_5012190142" evidence="3">
    <location>
        <begin position="21"/>
        <end position="108"/>
    </location>
</feature>
<feature type="region of interest" description="Disordered" evidence="2">
    <location>
        <begin position="21"/>
        <end position="42"/>
    </location>
</feature>
<gene>
    <name evidence="5" type="ORF">B2J69_16625</name>
</gene>
<dbReference type="Pfam" id="PF07338">
    <property type="entry name" value="YdgH_BhsA-like"/>
    <property type="match status" value="1"/>
</dbReference>
<dbReference type="InterPro" id="IPR051096">
    <property type="entry name" value="BhsA/McbA_stress_biofilm_assoc"/>
</dbReference>
<dbReference type="NCBIfam" id="NF011433">
    <property type="entry name" value="PRK14864.1"/>
    <property type="match status" value="1"/>
</dbReference>
<dbReference type="PANTHER" id="PTHR34156">
    <property type="entry name" value="OUTER MEMBRANE PROTEIN-RELATED-RELATED"/>
    <property type="match status" value="1"/>
</dbReference>
<keyword evidence="6" id="KW-1185">Reference proteome</keyword>
<sequence>MRYAYLLTLALLLSGCSALKTTPQPPPAPTHQAQEITRAQSTGLPRLGSISTQVRGSPDDAQRALAAEANQRGAVYYQVIMVDETVTPGYWYATAILYGASPTAGAQQ</sequence>
<name>A0A1V9DDG1_9GAMM</name>
<keyword evidence="1 3" id="KW-0732">Signal</keyword>
<evidence type="ECO:0000256" key="1">
    <source>
        <dbReference type="ARBA" id="ARBA00022729"/>
    </source>
</evidence>
<evidence type="ECO:0000313" key="5">
    <source>
        <dbReference type="EMBL" id="OQP31828.1"/>
    </source>
</evidence>
<dbReference type="SUPFAM" id="SSF159871">
    <property type="entry name" value="YdgH-like"/>
    <property type="match status" value="1"/>
</dbReference>
<reference evidence="5 6" key="1">
    <citation type="submission" date="2017-02" db="EMBL/GenBank/DDBJ databases">
        <title>Whole genome shotgun sequence of Pantoea agglomerans strain AS1 isolated from a cycad, Zamia floridana in Central Florida, USA.</title>
        <authorList>
            <person name="Lata P."/>
            <person name="Govindarajan S."/>
            <person name="Qi F."/>
            <person name="Li J.-L."/>
            <person name="Maurya S.K."/>
            <person name="Sahoo M.K."/>
        </authorList>
    </citation>
    <scope>NUCLEOTIDE SEQUENCE [LARGE SCALE GENOMIC DNA]</scope>
    <source>
        <strain evidence="5 6">AS1</strain>
    </source>
</reference>